<gene>
    <name evidence="1" type="ORF">CCR75_006763</name>
</gene>
<dbReference type="AlphaFoldDB" id="A0A976FG07"/>
<sequence>MSQTPAQLLDRQPHSHRLPGLGLLQSCNPSAEYVLPRTQHARGTRTSTVNIKDSSISFGTAQGQLRHGRRLSRSGRDQQYQQLNYSRINKQRYRDRYMICLLKSMHKQKSASTEQEAAKVKQVLLRQLRTVAIKEQRKIAMLAKVSTSA</sequence>
<reference evidence="1 2" key="1">
    <citation type="journal article" date="2021" name="Genome Biol.">
        <title>AFLAP: assembly-free linkage analysis pipeline using k-mers from genome sequencing data.</title>
        <authorList>
            <person name="Fletcher K."/>
            <person name="Zhang L."/>
            <person name="Gil J."/>
            <person name="Han R."/>
            <person name="Cavanaugh K."/>
            <person name="Michelmore R."/>
        </authorList>
    </citation>
    <scope>NUCLEOTIDE SEQUENCE [LARGE SCALE GENOMIC DNA]</scope>
    <source>
        <strain evidence="1 2">SF5</strain>
    </source>
</reference>
<dbReference type="EMBL" id="SHOA02000001">
    <property type="protein sequence ID" value="TDH65784.1"/>
    <property type="molecule type" value="Genomic_DNA"/>
</dbReference>
<dbReference type="KEGG" id="blac:94350502"/>
<protein>
    <submittedName>
        <fullName evidence="1">Uncharacterized protein</fullName>
    </submittedName>
</protein>
<organism evidence="1 2">
    <name type="scientific">Bremia lactucae</name>
    <name type="common">Lettuce downy mildew</name>
    <dbReference type="NCBI Taxonomy" id="4779"/>
    <lineage>
        <taxon>Eukaryota</taxon>
        <taxon>Sar</taxon>
        <taxon>Stramenopiles</taxon>
        <taxon>Oomycota</taxon>
        <taxon>Peronosporomycetes</taxon>
        <taxon>Peronosporales</taxon>
        <taxon>Peronosporaceae</taxon>
        <taxon>Bremia</taxon>
    </lineage>
</organism>
<proteinExistence type="predicted"/>
<evidence type="ECO:0000313" key="1">
    <source>
        <dbReference type="EMBL" id="TDH65784.1"/>
    </source>
</evidence>
<dbReference type="Proteomes" id="UP000294530">
    <property type="component" value="Unassembled WGS sequence"/>
</dbReference>
<name>A0A976FG07_BRELC</name>
<accession>A0A976FG07</accession>
<evidence type="ECO:0000313" key="2">
    <source>
        <dbReference type="Proteomes" id="UP000294530"/>
    </source>
</evidence>
<dbReference type="RefSeq" id="XP_067815283.1">
    <property type="nucleotide sequence ID" value="XM_067964831.1"/>
</dbReference>
<comment type="caution">
    <text evidence="1">The sequence shown here is derived from an EMBL/GenBank/DDBJ whole genome shotgun (WGS) entry which is preliminary data.</text>
</comment>
<dbReference type="GeneID" id="94350502"/>
<keyword evidence="2" id="KW-1185">Reference proteome</keyword>